<dbReference type="EMBL" id="JAKKPZ010000002">
    <property type="protein sequence ID" value="KAI1726431.1"/>
    <property type="molecule type" value="Genomic_DNA"/>
</dbReference>
<proteinExistence type="predicted"/>
<keyword evidence="2" id="KW-1185">Reference proteome</keyword>
<sequence>MKLYAPLKERTSHQANGVILSLLGKQAAGLTTRVAVFPYDLITKRNEDHNNPKNKTAPIILLEEIVFIRKMATLRHEQAPSYL</sequence>
<name>A0AAD4NHF4_9BILA</name>
<dbReference type="Proteomes" id="UP001201812">
    <property type="component" value="Unassembled WGS sequence"/>
</dbReference>
<evidence type="ECO:0000313" key="1">
    <source>
        <dbReference type="EMBL" id="KAI1726431.1"/>
    </source>
</evidence>
<organism evidence="1 2">
    <name type="scientific">Ditylenchus destructor</name>
    <dbReference type="NCBI Taxonomy" id="166010"/>
    <lineage>
        <taxon>Eukaryota</taxon>
        <taxon>Metazoa</taxon>
        <taxon>Ecdysozoa</taxon>
        <taxon>Nematoda</taxon>
        <taxon>Chromadorea</taxon>
        <taxon>Rhabditida</taxon>
        <taxon>Tylenchina</taxon>
        <taxon>Tylenchomorpha</taxon>
        <taxon>Sphaerularioidea</taxon>
        <taxon>Anguinidae</taxon>
        <taxon>Anguininae</taxon>
        <taxon>Ditylenchus</taxon>
    </lineage>
</organism>
<evidence type="ECO:0000313" key="2">
    <source>
        <dbReference type="Proteomes" id="UP001201812"/>
    </source>
</evidence>
<protein>
    <submittedName>
        <fullName evidence="1">Uncharacterized protein</fullName>
    </submittedName>
</protein>
<reference evidence="1" key="1">
    <citation type="submission" date="2022-01" db="EMBL/GenBank/DDBJ databases">
        <title>Genome Sequence Resource for Two Populations of Ditylenchus destructor, the Migratory Endoparasitic Phytonematode.</title>
        <authorList>
            <person name="Zhang H."/>
            <person name="Lin R."/>
            <person name="Xie B."/>
        </authorList>
    </citation>
    <scope>NUCLEOTIDE SEQUENCE</scope>
    <source>
        <strain evidence="1">BazhouSP</strain>
    </source>
</reference>
<gene>
    <name evidence="1" type="ORF">DdX_03151</name>
</gene>
<accession>A0AAD4NHF4</accession>
<comment type="caution">
    <text evidence="1">The sequence shown here is derived from an EMBL/GenBank/DDBJ whole genome shotgun (WGS) entry which is preliminary data.</text>
</comment>
<dbReference type="AlphaFoldDB" id="A0AAD4NHF4"/>